<organism evidence="3 4">
    <name type="scientific">Streptomyces silvisoli</name>
    <dbReference type="NCBI Taxonomy" id="3034235"/>
    <lineage>
        <taxon>Bacteria</taxon>
        <taxon>Bacillati</taxon>
        <taxon>Actinomycetota</taxon>
        <taxon>Actinomycetes</taxon>
        <taxon>Kitasatosporales</taxon>
        <taxon>Streptomycetaceae</taxon>
        <taxon>Streptomyces</taxon>
    </lineage>
</organism>
<sequence length="298" mass="32673">MVSDNGTGTPLGDYLRARRELIRPEDVGLPAAGRRRVPGLRREELALLAGISADYYLRLEQGRDRRPSAQVLDALARALRLDEDATAHLHRLAVPDRPRRRSRPRRPEHVPEGVRQLITTWPHTPAFVQGRLLDVLAANPLAQALSPLFTPGTNMIRALFLDPDSGAAHGRWEASTEGSVAALRALVGPDVDDPALVELVGELSVRSERFRRLWARHDVRPKRSGISTITNPQVGPLELRHEKLPIPDADRQILVIYHAEPGTPSAERLALLASLAVDPAEPGQSTARGSVPTGRTRG</sequence>
<accession>A0ABT5ZTJ4</accession>
<feature type="domain" description="HTH cro/C1-type" evidence="2">
    <location>
        <begin position="39"/>
        <end position="86"/>
    </location>
</feature>
<dbReference type="Pfam" id="PF13560">
    <property type="entry name" value="HTH_31"/>
    <property type="match status" value="1"/>
</dbReference>
<dbReference type="PANTHER" id="PTHR35010:SF2">
    <property type="entry name" value="BLL4672 PROTEIN"/>
    <property type="match status" value="1"/>
</dbReference>
<gene>
    <name evidence="3" type="ORF">P3G67_28320</name>
</gene>
<proteinExistence type="predicted"/>
<dbReference type="Gene3D" id="3.30.450.180">
    <property type="match status" value="1"/>
</dbReference>
<evidence type="ECO:0000256" key="1">
    <source>
        <dbReference type="SAM" id="MobiDB-lite"/>
    </source>
</evidence>
<dbReference type="InterPro" id="IPR041413">
    <property type="entry name" value="MLTR_LBD"/>
</dbReference>
<name>A0ABT5ZTJ4_9ACTN</name>
<evidence type="ECO:0000313" key="4">
    <source>
        <dbReference type="Proteomes" id="UP001216579"/>
    </source>
</evidence>
<feature type="region of interest" description="Disordered" evidence="1">
    <location>
        <begin position="278"/>
        <end position="298"/>
    </location>
</feature>
<reference evidence="3 4" key="1">
    <citation type="submission" date="2023-03" db="EMBL/GenBank/DDBJ databases">
        <title>Draft genome sequence of Streptomyces sp. RB6PN23 isolated from peat swamp forest in Thailand.</title>
        <authorList>
            <person name="Klaysubun C."/>
            <person name="Duangmal K."/>
        </authorList>
    </citation>
    <scope>NUCLEOTIDE SEQUENCE [LARGE SCALE GENOMIC DNA]</scope>
    <source>
        <strain evidence="3 4">RB6PN23</strain>
    </source>
</reference>
<dbReference type="Proteomes" id="UP001216579">
    <property type="component" value="Unassembled WGS sequence"/>
</dbReference>
<dbReference type="EMBL" id="JARJBC010000022">
    <property type="protein sequence ID" value="MDF3293051.1"/>
    <property type="molecule type" value="Genomic_DNA"/>
</dbReference>
<dbReference type="CDD" id="cd00093">
    <property type="entry name" value="HTH_XRE"/>
    <property type="match status" value="1"/>
</dbReference>
<dbReference type="PROSITE" id="PS50943">
    <property type="entry name" value="HTH_CROC1"/>
    <property type="match status" value="1"/>
</dbReference>
<dbReference type="InterPro" id="IPR010982">
    <property type="entry name" value="Lambda_DNA-bd_dom_sf"/>
</dbReference>
<dbReference type="PANTHER" id="PTHR35010">
    <property type="entry name" value="BLL4672 PROTEIN-RELATED"/>
    <property type="match status" value="1"/>
</dbReference>
<dbReference type="InterPro" id="IPR001387">
    <property type="entry name" value="Cro/C1-type_HTH"/>
</dbReference>
<evidence type="ECO:0000259" key="2">
    <source>
        <dbReference type="PROSITE" id="PS50943"/>
    </source>
</evidence>
<comment type="caution">
    <text evidence="3">The sequence shown here is derived from an EMBL/GenBank/DDBJ whole genome shotgun (WGS) entry which is preliminary data.</text>
</comment>
<evidence type="ECO:0000313" key="3">
    <source>
        <dbReference type="EMBL" id="MDF3293051.1"/>
    </source>
</evidence>
<keyword evidence="4" id="KW-1185">Reference proteome</keyword>
<dbReference type="RefSeq" id="WP_276096022.1">
    <property type="nucleotide sequence ID" value="NZ_JARJBC010000022.1"/>
</dbReference>
<protein>
    <submittedName>
        <fullName evidence="3">Helix-turn-helix transcriptional regulator</fullName>
    </submittedName>
</protein>
<dbReference type="Gene3D" id="1.10.260.40">
    <property type="entry name" value="lambda repressor-like DNA-binding domains"/>
    <property type="match status" value="1"/>
</dbReference>
<dbReference type="SMART" id="SM00530">
    <property type="entry name" value="HTH_XRE"/>
    <property type="match status" value="1"/>
</dbReference>
<dbReference type="SUPFAM" id="SSF47413">
    <property type="entry name" value="lambda repressor-like DNA-binding domains"/>
    <property type="match status" value="1"/>
</dbReference>
<dbReference type="Pfam" id="PF17765">
    <property type="entry name" value="MLTR_LBD"/>
    <property type="match status" value="1"/>
</dbReference>